<name>J3NKY6_GAET3</name>
<sequence length="409" mass="43320">MSNKRRKVQQHGSRLKGQLKGLGTPGLKHKVPKPGKSHGKPGQNLASKSASASAAKAPTKPKKQQQNQRPTIPFSSSDSILLVGEGDLSFARSLVEHHGCVDVTATVLEKDLDELVAKYPHAAENVKAIESSSPTPPAGCDADASSARSTKSNRVLFGVDARKMAPLPGGKQRSKQTGGGGGGSGSGSGSNSSTKTGTCWDRIVFNFPHVGGKSTDVNRQVRYNQELLVDFFGSASARRCLAPGGAIVVTLFEAEPYTLWNVRDLARHSGLQVGRSFAFSAGAYPGYRHARTLGVVRSAGGKGDVSSAAWRGEDRAARSYVFYRKGEVPPPPAPKGGRKKRKLSGDDDDDDDEDDGDDDRGDQIRGDSLNSGDDNDDDQDDDDDDDDDKDEDNGDPSGADSDGDDPSDN</sequence>
<dbReference type="Proteomes" id="UP000006039">
    <property type="component" value="Unassembled WGS sequence"/>
</dbReference>
<dbReference type="EMBL" id="GL385395">
    <property type="protein sequence ID" value="EJT81953.1"/>
    <property type="molecule type" value="Genomic_DNA"/>
</dbReference>
<reference evidence="3" key="2">
    <citation type="submission" date="2010-07" db="EMBL/GenBank/DDBJ databases">
        <authorList>
            <consortium name="The Broad Institute Genome Sequencing Platform"/>
            <consortium name="Broad Institute Genome Sequencing Center for Infectious Disease"/>
            <person name="Ma L.-J."/>
            <person name="Dead R."/>
            <person name="Young S."/>
            <person name="Zeng Q."/>
            <person name="Koehrsen M."/>
            <person name="Alvarado L."/>
            <person name="Berlin A."/>
            <person name="Chapman S.B."/>
            <person name="Chen Z."/>
            <person name="Freedman E."/>
            <person name="Gellesch M."/>
            <person name="Goldberg J."/>
            <person name="Griggs A."/>
            <person name="Gujja S."/>
            <person name="Heilman E.R."/>
            <person name="Heiman D."/>
            <person name="Hepburn T."/>
            <person name="Howarth C."/>
            <person name="Jen D."/>
            <person name="Larson L."/>
            <person name="Mehta T."/>
            <person name="Neiman D."/>
            <person name="Pearson M."/>
            <person name="Roberts A."/>
            <person name="Saif S."/>
            <person name="Shea T."/>
            <person name="Shenoy N."/>
            <person name="Sisk P."/>
            <person name="Stolte C."/>
            <person name="Sykes S."/>
            <person name="Walk T."/>
            <person name="White J."/>
            <person name="Yandava C."/>
            <person name="Haas B."/>
            <person name="Nusbaum C."/>
            <person name="Birren B."/>
        </authorList>
    </citation>
    <scope>NUCLEOTIDE SEQUENCE</scope>
    <source>
        <strain evidence="3">R3-111a-1</strain>
    </source>
</reference>
<feature type="region of interest" description="Disordered" evidence="1">
    <location>
        <begin position="1"/>
        <end position="78"/>
    </location>
</feature>
<dbReference type="eggNOG" id="KOG4174">
    <property type="taxonomic scope" value="Eukaryota"/>
</dbReference>
<feature type="domain" description="25S rRNA (uridine-N(3))-methyltransferase BMT5-like" evidence="2">
    <location>
        <begin position="81"/>
        <end position="291"/>
    </location>
</feature>
<keyword evidence="5" id="KW-1185">Reference proteome</keyword>
<feature type="compositionally biased region" description="Gly residues" evidence="1">
    <location>
        <begin position="177"/>
        <end position="188"/>
    </location>
</feature>
<dbReference type="PANTHER" id="PTHR11538:SF26">
    <property type="entry name" value="FERREDOXIN-FOLD ANTICODON-BINDING DOMAIN-CONTAINING PROTEIN 1"/>
    <property type="match status" value="1"/>
</dbReference>
<feature type="compositionally biased region" description="Acidic residues" evidence="1">
    <location>
        <begin position="346"/>
        <end position="360"/>
    </location>
</feature>
<feature type="region of interest" description="Disordered" evidence="1">
    <location>
        <begin position="127"/>
        <end position="151"/>
    </location>
</feature>
<evidence type="ECO:0000313" key="5">
    <source>
        <dbReference type="Proteomes" id="UP000006039"/>
    </source>
</evidence>
<evidence type="ECO:0000259" key="2">
    <source>
        <dbReference type="Pfam" id="PF10354"/>
    </source>
</evidence>
<dbReference type="HOGENOM" id="CLU_035438_0_0_1"/>
<reference evidence="3" key="3">
    <citation type="submission" date="2010-09" db="EMBL/GenBank/DDBJ databases">
        <title>Annotation of Gaeumannomyces graminis var. tritici R3-111a-1.</title>
        <authorList>
            <consortium name="The Broad Institute Genome Sequencing Platform"/>
            <person name="Ma L.-J."/>
            <person name="Dead R."/>
            <person name="Young S.K."/>
            <person name="Zeng Q."/>
            <person name="Gargeya S."/>
            <person name="Fitzgerald M."/>
            <person name="Haas B."/>
            <person name="Abouelleil A."/>
            <person name="Alvarado L."/>
            <person name="Arachchi H.M."/>
            <person name="Berlin A."/>
            <person name="Brown A."/>
            <person name="Chapman S.B."/>
            <person name="Chen Z."/>
            <person name="Dunbar C."/>
            <person name="Freedman E."/>
            <person name="Gearin G."/>
            <person name="Gellesch M."/>
            <person name="Goldberg J."/>
            <person name="Griggs A."/>
            <person name="Gujja S."/>
            <person name="Heiman D."/>
            <person name="Howarth C."/>
            <person name="Larson L."/>
            <person name="Lui A."/>
            <person name="MacDonald P.J.P."/>
            <person name="Mehta T."/>
            <person name="Montmayeur A."/>
            <person name="Murphy C."/>
            <person name="Neiman D."/>
            <person name="Pearson M."/>
            <person name="Priest M."/>
            <person name="Roberts A."/>
            <person name="Saif S."/>
            <person name="Shea T."/>
            <person name="Shenoy N."/>
            <person name="Sisk P."/>
            <person name="Stolte C."/>
            <person name="Sykes S."/>
            <person name="Yandava C."/>
            <person name="Wortman J."/>
            <person name="Nusbaum C."/>
            <person name="Birren B."/>
        </authorList>
    </citation>
    <scope>NUCLEOTIDE SEQUENCE</scope>
    <source>
        <strain evidence="3">R3-111a-1</strain>
    </source>
</reference>
<dbReference type="STRING" id="644352.J3NKY6"/>
<feature type="region of interest" description="Disordered" evidence="1">
    <location>
        <begin position="164"/>
        <end position="194"/>
    </location>
</feature>
<dbReference type="OrthoDB" id="273345at2759"/>
<gene>
    <name evidence="4" type="primary">20342385</name>
    <name evidence="3" type="ORF">GGTG_01927</name>
</gene>
<dbReference type="Pfam" id="PF10354">
    <property type="entry name" value="BMT5-like"/>
    <property type="match status" value="1"/>
</dbReference>
<feature type="compositionally biased region" description="Acidic residues" evidence="1">
    <location>
        <begin position="373"/>
        <end position="394"/>
    </location>
</feature>
<evidence type="ECO:0000313" key="4">
    <source>
        <dbReference type="EnsemblFungi" id="EJT81953"/>
    </source>
</evidence>
<accession>J3NKY6</accession>
<protein>
    <recommendedName>
        <fullName evidence="2">25S rRNA (uridine-N(3))-methyltransferase BMT5-like domain-containing protein</fullName>
    </recommendedName>
</protein>
<reference evidence="4" key="5">
    <citation type="submission" date="2018-04" db="UniProtKB">
        <authorList>
            <consortium name="EnsemblFungi"/>
        </authorList>
    </citation>
    <scope>IDENTIFICATION</scope>
    <source>
        <strain evidence="4">R3-111a-1</strain>
    </source>
</reference>
<feature type="region of interest" description="Disordered" evidence="1">
    <location>
        <begin position="322"/>
        <end position="409"/>
    </location>
</feature>
<proteinExistence type="predicted"/>
<dbReference type="AlphaFoldDB" id="J3NKY6"/>
<dbReference type="InterPro" id="IPR019446">
    <property type="entry name" value="BMT5-like"/>
</dbReference>
<dbReference type="GeneID" id="20342385"/>
<feature type="compositionally biased region" description="Low complexity" evidence="1">
    <location>
        <begin position="46"/>
        <end position="58"/>
    </location>
</feature>
<feature type="compositionally biased region" description="Polar residues" evidence="1">
    <location>
        <begin position="64"/>
        <end position="78"/>
    </location>
</feature>
<dbReference type="RefSeq" id="XP_009217962.1">
    <property type="nucleotide sequence ID" value="XM_009219698.1"/>
</dbReference>
<reference evidence="4" key="4">
    <citation type="journal article" date="2015" name="G3 (Bethesda)">
        <title>Genome sequences of three phytopathogenic species of the Magnaporthaceae family of fungi.</title>
        <authorList>
            <person name="Okagaki L.H."/>
            <person name="Nunes C.C."/>
            <person name="Sailsbery J."/>
            <person name="Clay B."/>
            <person name="Brown D."/>
            <person name="John T."/>
            <person name="Oh Y."/>
            <person name="Young N."/>
            <person name="Fitzgerald M."/>
            <person name="Haas B.J."/>
            <person name="Zeng Q."/>
            <person name="Young S."/>
            <person name="Adiconis X."/>
            <person name="Fan L."/>
            <person name="Levin J.Z."/>
            <person name="Mitchell T.K."/>
            <person name="Okubara P.A."/>
            <person name="Farman M.L."/>
            <person name="Kohn L.M."/>
            <person name="Birren B."/>
            <person name="Ma L.-J."/>
            <person name="Dean R.A."/>
        </authorList>
    </citation>
    <scope>NUCLEOTIDE SEQUENCE</scope>
    <source>
        <strain evidence="4">R3-111a-1</strain>
    </source>
</reference>
<organism evidence="3">
    <name type="scientific">Gaeumannomyces tritici (strain R3-111a-1)</name>
    <name type="common">Wheat and barley take-all root rot fungus</name>
    <name type="synonym">Gaeumannomyces graminis var. tritici</name>
    <dbReference type="NCBI Taxonomy" id="644352"/>
    <lineage>
        <taxon>Eukaryota</taxon>
        <taxon>Fungi</taxon>
        <taxon>Dikarya</taxon>
        <taxon>Ascomycota</taxon>
        <taxon>Pezizomycotina</taxon>
        <taxon>Sordariomycetes</taxon>
        <taxon>Sordariomycetidae</taxon>
        <taxon>Magnaporthales</taxon>
        <taxon>Magnaporthaceae</taxon>
        <taxon>Gaeumannomyces</taxon>
    </lineage>
</organism>
<dbReference type="EnsemblFungi" id="EJT81953">
    <property type="protein sequence ID" value="EJT81953"/>
    <property type="gene ID" value="GGTG_01927"/>
</dbReference>
<dbReference type="GO" id="GO:0070475">
    <property type="term" value="P:rRNA base methylation"/>
    <property type="evidence" value="ECO:0007669"/>
    <property type="project" value="InterPro"/>
</dbReference>
<reference evidence="5" key="1">
    <citation type="submission" date="2010-07" db="EMBL/GenBank/DDBJ databases">
        <title>The genome sequence of Gaeumannomyces graminis var. tritici strain R3-111a-1.</title>
        <authorList>
            <consortium name="The Broad Institute Genome Sequencing Platform"/>
            <person name="Ma L.-J."/>
            <person name="Dead R."/>
            <person name="Young S."/>
            <person name="Zeng Q."/>
            <person name="Koehrsen M."/>
            <person name="Alvarado L."/>
            <person name="Berlin A."/>
            <person name="Chapman S.B."/>
            <person name="Chen Z."/>
            <person name="Freedman E."/>
            <person name="Gellesch M."/>
            <person name="Goldberg J."/>
            <person name="Griggs A."/>
            <person name="Gujja S."/>
            <person name="Heilman E.R."/>
            <person name="Heiman D."/>
            <person name="Hepburn T."/>
            <person name="Howarth C."/>
            <person name="Jen D."/>
            <person name="Larson L."/>
            <person name="Mehta T."/>
            <person name="Neiman D."/>
            <person name="Pearson M."/>
            <person name="Roberts A."/>
            <person name="Saif S."/>
            <person name="Shea T."/>
            <person name="Shenoy N."/>
            <person name="Sisk P."/>
            <person name="Stolte C."/>
            <person name="Sykes S."/>
            <person name="Walk T."/>
            <person name="White J."/>
            <person name="Yandava C."/>
            <person name="Haas B."/>
            <person name="Nusbaum C."/>
            <person name="Birren B."/>
        </authorList>
    </citation>
    <scope>NUCLEOTIDE SEQUENCE [LARGE SCALE GENOMIC DNA]</scope>
    <source>
        <strain evidence="5">R3-111a-1</strain>
    </source>
</reference>
<dbReference type="FunCoup" id="J3NKY6">
    <property type="interactions" value="195"/>
</dbReference>
<dbReference type="GO" id="GO:0070042">
    <property type="term" value="F:rRNA (uridine-N3-)-methyltransferase activity"/>
    <property type="evidence" value="ECO:0007669"/>
    <property type="project" value="InterPro"/>
</dbReference>
<evidence type="ECO:0000313" key="3">
    <source>
        <dbReference type="EMBL" id="EJT81953.1"/>
    </source>
</evidence>
<dbReference type="GO" id="GO:0005737">
    <property type="term" value="C:cytoplasm"/>
    <property type="evidence" value="ECO:0007669"/>
    <property type="project" value="TreeGrafter"/>
</dbReference>
<dbReference type="PANTHER" id="PTHR11538">
    <property type="entry name" value="PHENYLALANYL-TRNA SYNTHETASE"/>
    <property type="match status" value="1"/>
</dbReference>
<feature type="compositionally biased region" description="Basic residues" evidence="1">
    <location>
        <begin position="27"/>
        <end position="39"/>
    </location>
</feature>
<evidence type="ECO:0000256" key="1">
    <source>
        <dbReference type="SAM" id="MobiDB-lite"/>
    </source>
</evidence>
<dbReference type="VEuPathDB" id="FungiDB:GGTG_01927"/>